<organism evidence="2">
    <name type="scientific">Psilocybe cubensis</name>
    <name type="common">Psychedelic mushroom</name>
    <name type="synonym">Stropharia cubensis</name>
    <dbReference type="NCBI Taxonomy" id="181762"/>
    <lineage>
        <taxon>Eukaryota</taxon>
        <taxon>Fungi</taxon>
        <taxon>Dikarya</taxon>
        <taxon>Basidiomycota</taxon>
        <taxon>Agaricomycotina</taxon>
        <taxon>Agaricomycetes</taxon>
        <taxon>Agaricomycetidae</taxon>
        <taxon>Agaricales</taxon>
        <taxon>Agaricineae</taxon>
        <taxon>Strophariaceae</taxon>
        <taxon>Psilocybe</taxon>
    </lineage>
</organism>
<gene>
    <name evidence="2" type="ORF">JR316_009315</name>
</gene>
<evidence type="ECO:0000256" key="1">
    <source>
        <dbReference type="SAM" id="Phobius"/>
    </source>
</evidence>
<dbReference type="OrthoDB" id="10655931at2759"/>
<reference evidence="2" key="1">
    <citation type="submission" date="2021-02" db="EMBL/GenBank/DDBJ databases">
        <title>Psilocybe cubensis genome.</title>
        <authorList>
            <person name="Mckernan K.J."/>
            <person name="Crawford S."/>
            <person name="Trippe A."/>
            <person name="Kane L.T."/>
            <person name="Mclaughlin S."/>
        </authorList>
    </citation>
    <scope>NUCLEOTIDE SEQUENCE [LARGE SCALE GENOMIC DNA]</scope>
    <source>
        <strain evidence="2">MGC-MH-2018</strain>
    </source>
</reference>
<feature type="transmembrane region" description="Helical" evidence="1">
    <location>
        <begin position="63"/>
        <end position="93"/>
    </location>
</feature>
<accession>A0A8H7XQ44</accession>
<keyword evidence="1" id="KW-0472">Membrane</keyword>
<protein>
    <submittedName>
        <fullName evidence="2">Uncharacterized protein</fullName>
    </submittedName>
</protein>
<name>A0A8H7XQ44_PSICU</name>
<dbReference type="AlphaFoldDB" id="A0A8H7XQ44"/>
<sequence>MPHRIVIPRPTVNVKALHRQRRRAFVSSKSEIGHICEILHSQPEHKKSCKHLYDGCQQYRYPLLILTISFITTGFAFVLFPVVIFIAFVVVGFSLKWRHLSRHNSSLVEIVQRHIDMGIRLLEQRTQKFAAPINVSDSCQLLQPATDCPEAITISDAVSIKVNEDVELGHQVSRIWDTDKSILHSHDDSSQNIWGGQVWPANDPYGKNGGNVPAEQPLELKIDFTRVHYDSRSRFDTEGWLLVTNPEPIS</sequence>
<keyword evidence="1" id="KW-0812">Transmembrane</keyword>
<keyword evidence="1" id="KW-1133">Transmembrane helix</keyword>
<comment type="caution">
    <text evidence="2">The sequence shown here is derived from an EMBL/GenBank/DDBJ whole genome shotgun (WGS) entry which is preliminary data.</text>
</comment>
<proteinExistence type="predicted"/>
<dbReference type="EMBL" id="JAFIQS010000009">
    <property type="protein sequence ID" value="KAG5165730.1"/>
    <property type="molecule type" value="Genomic_DNA"/>
</dbReference>
<evidence type="ECO:0000313" key="2">
    <source>
        <dbReference type="EMBL" id="KAG5165730.1"/>
    </source>
</evidence>